<dbReference type="EMBL" id="PGET01000001">
    <property type="protein sequence ID" value="PJJ28671.1"/>
    <property type="molecule type" value="Genomic_DNA"/>
</dbReference>
<dbReference type="AlphaFoldDB" id="A0A2M8Z5F8"/>
<gene>
    <name evidence="1" type="ORF">H171_2188</name>
</gene>
<reference evidence="1 2" key="1">
    <citation type="submission" date="2017-11" db="EMBL/GenBank/DDBJ databases">
        <title>Understudied soil microbes with underappreciated capabilities: Untangling the Clostridium saccharolyticum group.</title>
        <authorList>
            <person name="Leschine S."/>
        </authorList>
    </citation>
    <scope>NUCLEOTIDE SEQUENCE [LARGE SCALE GENOMIC DNA]</scope>
    <source>
        <strain evidence="1 2">18A</strain>
    </source>
</reference>
<comment type="caution">
    <text evidence="1">The sequence shown here is derived from an EMBL/GenBank/DDBJ whole genome shotgun (WGS) entry which is preliminary data.</text>
</comment>
<name>A0A2M8Z5F8_9FIRM</name>
<evidence type="ECO:0000313" key="1">
    <source>
        <dbReference type="EMBL" id="PJJ28671.1"/>
    </source>
</evidence>
<dbReference type="Proteomes" id="UP000231092">
    <property type="component" value="Unassembled WGS sequence"/>
</dbReference>
<organism evidence="1 2">
    <name type="scientific">[Clostridium] celerecrescens 18A</name>
    <dbReference type="NCBI Taxonomy" id="1286362"/>
    <lineage>
        <taxon>Bacteria</taxon>
        <taxon>Bacillati</taxon>
        <taxon>Bacillota</taxon>
        <taxon>Clostridia</taxon>
        <taxon>Lachnospirales</taxon>
        <taxon>Lachnospiraceae</taxon>
        <taxon>Lacrimispora</taxon>
    </lineage>
</organism>
<evidence type="ECO:0000313" key="2">
    <source>
        <dbReference type="Proteomes" id="UP000231092"/>
    </source>
</evidence>
<accession>A0A2M8Z5F8</accession>
<proteinExistence type="predicted"/>
<protein>
    <submittedName>
        <fullName evidence="1">Uncharacterized protein</fullName>
    </submittedName>
</protein>
<sequence length="62" mass="7027">MLKSVSEGFALFLYFCILKAYEKGSCRNKGLFAKEMGCILTDIYYNKLESPICFMAIGLPVF</sequence>